<reference evidence="2 3" key="1">
    <citation type="submission" date="2018-12" db="EMBL/GenBank/DDBJ databases">
        <authorList>
            <consortium name="Pathogen Informatics"/>
        </authorList>
    </citation>
    <scope>NUCLEOTIDE SEQUENCE [LARGE SCALE GENOMIC DNA]</scope>
    <source>
        <strain evidence="2 3">NCTC11923</strain>
    </source>
</reference>
<dbReference type="STRING" id="1278298.GCA_000428685_02124"/>
<dbReference type="Gene3D" id="3.30.70.2390">
    <property type="match status" value="1"/>
</dbReference>
<keyword evidence="3" id="KW-1185">Reference proteome</keyword>
<dbReference type="InterPro" id="IPR027381">
    <property type="entry name" value="LytR/CpsA/Psr_C"/>
</dbReference>
<evidence type="ECO:0000259" key="1">
    <source>
        <dbReference type="Pfam" id="PF13399"/>
    </source>
</evidence>
<gene>
    <name evidence="2" type="ORF">NCTC11923_00468</name>
</gene>
<dbReference type="Pfam" id="PF13399">
    <property type="entry name" value="LytR_C"/>
    <property type="match status" value="1"/>
</dbReference>
<sequence length="175" mass="17722">MVGLVTLSMLVWTGVIPIKGPGFSSSEVTQAYTPPPCPPEGATTVALTDLTINVYNGSETVGLAGTVEEALTDAGLSVANAADWPQGTYEGGVQIMSSPAGLTNAYSLAQVFKDAVVQLDPTLDAEDTSVSVVLGNKYGHTVLSAEEIEPITGGGQAISAPANCVVPSPAATKKS</sequence>
<dbReference type="EMBL" id="LR134363">
    <property type="protein sequence ID" value="VEG73854.1"/>
    <property type="molecule type" value="Genomic_DNA"/>
</dbReference>
<organism evidence="2 3">
    <name type="scientific">Actinomyces slackii</name>
    <dbReference type="NCBI Taxonomy" id="52774"/>
    <lineage>
        <taxon>Bacteria</taxon>
        <taxon>Bacillati</taxon>
        <taxon>Actinomycetota</taxon>
        <taxon>Actinomycetes</taxon>
        <taxon>Actinomycetales</taxon>
        <taxon>Actinomycetaceae</taxon>
        <taxon>Actinomyces</taxon>
    </lineage>
</organism>
<evidence type="ECO:0000313" key="3">
    <source>
        <dbReference type="Proteomes" id="UP000276899"/>
    </source>
</evidence>
<accession>A0A448KAA7</accession>
<feature type="domain" description="LytR/CpsA/Psr regulator C-terminal" evidence="1">
    <location>
        <begin position="49"/>
        <end position="138"/>
    </location>
</feature>
<evidence type="ECO:0000313" key="2">
    <source>
        <dbReference type="EMBL" id="VEG73854.1"/>
    </source>
</evidence>
<proteinExistence type="predicted"/>
<protein>
    <recommendedName>
        <fullName evidence="1">LytR/CpsA/Psr regulator C-terminal domain-containing protein</fullName>
    </recommendedName>
</protein>
<dbReference type="AlphaFoldDB" id="A0A448KAA7"/>
<dbReference type="Proteomes" id="UP000276899">
    <property type="component" value="Chromosome"/>
</dbReference>
<dbReference type="KEGG" id="asla:NCTC11923_00468"/>
<name>A0A448KAA7_9ACTO</name>